<accession>A0A835CFT9</accession>
<reference evidence="1" key="1">
    <citation type="submission" date="2020-09" db="EMBL/GenBank/DDBJ databases">
        <title>Genome-Enabled Discovery of Anthraquinone Biosynthesis in Senna tora.</title>
        <authorList>
            <person name="Kang S.-H."/>
            <person name="Pandey R.P."/>
            <person name="Lee C.-M."/>
            <person name="Sim J.-S."/>
            <person name="Jeong J.-T."/>
            <person name="Choi B.-S."/>
            <person name="Jung M."/>
            <person name="Ginzburg D."/>
            <person name="Zhao K."/>
            <person name="Won S.Y."/>
            <person name="Oh T.-J."/>
            <person name="Yu Y."/>
            <person name="Kim N.-H."/>
            <person name="Lee O.R."/>
            <person name="Lee T.-H."/>
            <person name="Bashyal P."/>
            <person name="Kim T.-S."/>
            <person name="Lee W.-H."/>
            <person name="Kawkins C."/>
            <person name="Kim C.-K."/>
            <person name="Kim J.S."/>
            <person name="Ahn B.O."/>
            <person name="Rhee S.Y."/>
            <person name="Sohng J.K."/>
        </authorList>
    </citation>
    <scope>NUCLEOTIDE SEQUENCE</scope>
    <source>
        <tissue evidence="1">Leaf</tissue>
    </source>
</reference>
<evidence type="ECO:0000313" key="1">
    <source>
        <dbReference type="EMBL" id="KAF7837227.1"/>
    </source>
</evidence>
<dbReference type="EMBL" id="JAAIUW010000003">
    <property type="protein sequence ID" value="KAF7837227.1"/>
    <property type="molecule type" value="Genomic_DNA"/>
</dbReference>
<protein>
    <submittedName>
        <fullName evidence="1">Uncharacterized protein</fullName>
    </submittedName>
</protein>
<dbReference type="AlphaFoldDB" id="A0A835CFT9"/>
<dbReference type="Proteomes" id="UP000634136">
    <property type="component" value="Unassembled WGS sequence"/>
</dbReference>
<gene>
    <name evidence="1" type="ORF">G2W53_005709</name>
</gene>
<organism evidence="1 2">
    <name type="scientific">Senna tora</name>
    <dbReference type="NCBI Taxonomy" id="362788"/>
    <lineage>
        <taxon>Eukaryota</taxon>
        <taxon>Viridiplantae</taxon>
        <taxon>Streptophyta</taxon>
        <taxon>Embryophyta</taxon>
        <taxon>Tracheophyta</taxon>
        <taxon>Spermatophyta</taxon>
        <taxon>Magnoliopsida</taxon>
        <taxon>eudicotyledons</taxon>
        <taxon>Gunneridae</taxon>
        <taxon>Pentapetalae</taxon>
        <taxon>rosids</taxon>
        <taxon>fabids</taxon>
        <taxon>Fabales</taxon>
        <taxon>Fabaceae</taxon>
        <taxon>Caesalpinioideae</taxon>
        <taxon>Cassia clade</taxon>
        <taxon>Senna</taxon>
    </lineage>
</organism>
<sequence length="43" mass="4825">MALREATISNGRQDLTKNYLSVEFGKRVHVTLSLMWKPSTSGT</sequence>
<evidence type="ECO:0000313" key="2">
    <source>
        <dbReference type="Proteomes" id="UP000634136"/>
    </source>
</evidence>
<proteinExistence type="predicted"/>
<keyword evidence="2" id="KW-1185">Reference proteome</keyword>
<name>A0A835CFT9_9FABA</name>
<comment type="caution">
    <text evidence="1">The sequence shown here is derived from an EMBL/GenBank/DDBJ whole genome shotgun (WGS) entry which is preliminary data.</text>
</comment>